<dbReference type="PANTHER" id="PTHR24286">
    <property type="entry name" value="CYTOCHROME P450 26"/>
    <property type="match status" value="1"/>
</dbReference>
<evidence type="ECO:0000256" key="8">
    <source>
        <dbReference type="ARBA" id="ARBA00023004"/>
    </source>
</evidence>
<dbReference type="InterPro" id="IPR001128">
    <property type="entry name" value="Cyt_P450"/>
</dbReference>
<dbReference type="CDD" id="cd11043">
    <property type="entry name" value="CYP90-like"/>
    <property type="match status" value="1"/>
</dbReference>
<evidence type="ECO:0000256" key="12">
    <source>
        <dbReference type="SAM" id="Phobius"/>
    </source>
</evidence>
<dbReference type="GO" id="GO:0016020">
    <property type="term" value="C:membrane"/>
    <property type="evidence" value="ECO:0007669"/>
    <property type="project" value="UniProtKB-SubCell"/>
</dbReference>
<dbReference type="InterPro" id="IPR017972">
    <property type="entry name" value="Cyt_P450_CS"/>
</dbReference>
<gene>
    <name evidence="13" type="ORF">TEA_017512</name>
</gene>
<evidence type="ECO:0000256" key="6">
    <source>
        <dbReference type="ARBA" id="ARBA00022989"/>
    </source>
</evidence>
<evidence type="ECO:0000256" key="11">
    <source>
        <dbReference type="RuleBase" id="RU000461"/>
    </source>
</evidence>
<feature type="binding site" description="axial binding residue" evidence="10">
    <location>
        <position position="462"/>
    </location>
    <ligand>
        <name>heme</name>
        <dbReference type="ChEBI" id="CHEBI:30413"/>
    </ligand>
    <ligandPart>
        <name>Fe</name>
        <dbReference type="ChEBI" id="CHEBI:18248"/>
    </ligandPart>
</feature>
<keyword evidence="7 11" id="KW-0560">Oxidoreductase</keyword>
<dbReference type="InterPro" id="IPR002401">
    <property type="entry name" value="Cyt_P450_E_grp-I"/>
</dbReference>
<sequence>MYIFRSFLTPHHLPIMDLPVLSALSPTLLYTSLCVIIITILFLFFTTKSSSESANLPPGKTGWPIIGETLDLLLIGRKGRPEKFLHDRMERHCPDIFRTSLFGDSKMTFFCGPKAHKFLFANENKLVGAWWPKSFNKIFLSEGTSPLNSLATSSASLQVEESKRVRNLVSGFLKLEAIQKHIPVMDAVAKQHIENEWAPKGDKVVVIDMAKKFTFELACQLLLNVTDSKQVAKFDNRFGNVIAGMMSVPIDFPGTSFNRAIKDANLIRKELLTLIKERKMAVQQHNKDSIIVRDLLSHLIVTPDEDGKLMNDVEIADKIVGQLIAGYETASVTITFILKYLAEYPHFYNEVFKEQMEIAKSKEPGQSLNWMDIQKMRYTWNVACEAMRIAPPAPLAFKEALTDFTFAGFTIPKGWKTCWSVHSTHKNPAFFPNPDKFDPTRFEGDGPLPFTFVPFGGGPRMCPGKEYARLVMLAFMHNLVIRFKWSKLIPNDKIIFKPVPFPEGGLPIRLHPHKN</sequence>
<comment type="subcellular location">
    <subcellularLocation>
        <location evidence="2">Membrane</location>
        <topology evidence="2">Single-pass membrane protein</topology>
    </subcellularLocation>
</comment>
<dbReference type="FunFam" id="1.10.630.10:FF:000022">
    <property type="entry name" value="Taxadiene 5-alpha hydroxylase"/>
    <property type="match status" value="1"/>
</dbReference>
<evidence type="ECO:0000256" key="4">
    <source>
        <dbReference type="ARBA" id="ARBA00022692"/>
    </source>
</evidence>
<dbReference type="GO" id="GO:0005506">
    <property type="term" value="F:iron ion binding"/>
    <property type="evidence" value="ECO:0007669"/>
    <property type="project" value="InterPro"/>
</dbReference>
<comment type="caution">
    <text evidence="13">The sequence shown here is derived from an EMBL/GenBank/DDBJ whole genome shotgun (WGS) entry which is preliminary data.</text>
</comment>
<dbReference type="PROSITE" id="PS00086">
    <property type="entry name" value="CYTOCHROME_P450"/>
    <property type="match status" value="1"/>
</dbReference>
<evidence type="ECO:0000256" key="1">
    <source>
        <dbReference type="ARBA" id="ARBA00001971"/>
    </source>
</evidence>
<dbReference type="GO" id="GO:0004497">
    <property type="term" value="F:monooxygenase activity"/>
    <property type="evidence" value="ECO:0007669"/>
    <property type="project" value="UniProtKB-KW"/>
</dbReference>
<evidence type="ECO:0000256" key="5">
    <source>
        <dbReference type="ARBA" id="ARBA00022723"/>
    </source>
</evidence>
<keyword evidence="6 12" id="KW-1133">Transmembrane helix</keyword>
<evidence type="ECO:0000256" key="10">
    <source>
        <dbReference type="PIRSR" id="PIRSR602401-1"/>
    </source>
</evidence>
<dbReference type="PRINTS" id="PR00463">
    <property type="entry name" value="EP450I"/>
</dbReference>
<dbReference type="Pfam" id="PF00067">
    <property type="entry name" value="p450"/>
    <property type="match status" value="1"/>
</dbReference>
<evidence type="ECO:0000313" key="13">
    <source>
        <dbReference type="EMBL" id="THG11529.1"/>
    </source>
</evidence>
<dbReference type="InterPro" id="IPR036396">
    <property type="entry name" value="Cyt_P450_sf"/>
</dbReference>
<dbReference type="Proteomes" id="UP000306102">
    <property type="component" value="Unassembled WGS sequence"/>
</dbReference>
<keyword evidence="10 11" id="KW-0349">Heme</keyword>
<protein>
    <recommendedName>
        <fullName evidence="15">Beta-amyrin 28-oxidase</fullName>
    </recommendedName>
</protein>
<comment type="cofactor">
    <cofactor evidence="1 10">
        <name>heme</name>
        <dbReference type="ChEBI" id="CHEBI:30413"/>
    </cofactor>
</comment>
<organism evidence="13 14">
    <name type="scientific">Camellia sinensis var. sinensis</name>
    <name type="common">China tea</name>
    <dbReference type="NCBI Taxonomy" id="542762"/>
    <lineage>
        <taxon>Eukaryota</taxon>
        <taxon>Viridiplantae</taxon>
        <taxon>Streptophyta</taxon>
        <taxon>Embryophyta</taxon>
        <taxon>Tracheophyta</taxon>
        <taxon>Spermatophyta</taxon>
        <taxon>Magnoliopsida</taxon>
        <taxon>eudicotyledons</taxon>
        <taxon>Gunneridae</taxon>
        <taxon>Pentapetalae</taxon>
        <taxon>asterids</taxon>
        <taxon>Ericales</taxon>
        <taxon>Theaceae</taxon>
        <taxon>Camellia</taxon>
    </lineage>
</organism>
<keyword evidence="8 10" id="KW-0408">Iron</keyword>
<dbReference type="GO" id="GO:0020037">
    <property type="term" value="F:heme binding"/>
    <property type="evidence" value="ECO:0007669"/>
    <property type="project" value="InterPro"/>
</dbReference>
<evidence type="ECO:0008006" key="15">
    <source>
        <dbReference type="Google" id="ProtNLM"/>
    </source>
</evidence>
<evidence type="ECO:0000313" key="14">
    <source>
        <dbReference type="Proteomes" id="UP000306102"/>
    </source>
</evidence>
<evidence type="ECO:0000256" key="7">
    <source>
        <dbReference type="ARBA" id="ARBA00023002"/>
    </source>
</evidence>
<feature type="transmembrane region" description="Helical" evidence="12">
    <location>
        <begin position="20"/>
        <end position="45"/>
    </location>
</feature>
<keyword evidence="5 10" id="KW-0479">Metal-binding</keyword>
<accession>A0A4S4E692</accession>
<dbReference type="GO" id="GO:0016125">
    <property type="term" value="P:sterol metabolic process"/>
    <property type="evidence" value="ECO:0007669"/>
    <property type="project" value="TreeGrafter"/>
</dbReference>
<keyword evidence="14" id="KW-1185">Reference proteome</keyword>
<dbReference type="GO" id="GO:0016705">
    <property type="term" value="F:oxidoreductase activity, acting on paired donors, with incorporation or reduction of molecular oxygen"/>
    <property type="evidence" value="ECO:0007669"/>
    <property type="project" value="InterPro"/>
</dbReference>
<dbReference type="Gene3D" id="1.10.630.10">
    <property type="entry name" value="Cytochrome P450"/>
    <property type="match status" value="1"/>
</dbReference>
<keyword evidence="4 12" id="KW-0812">Transmembrane</keyword>
<dbReference type="EMBL" id="SDRB02007209">
    <property type="protein sequence ID" value="THG11529.1"/>
    <property type="molecule type" value="Genomic_DNA"/>
</dbReference>
<dbReference type="AlphaFoldDB" id="A0A4S4E692"/>
<dbReference type="STRING" id="542762.A0A4S4E692"/>
<reference evidence="13 14" key="1">
    <citation type="journal article" date="2018" name="Proc. Natl. Acad. Sci. U.S.A.">
        <title>Draft genome sequence of Camellia sinensis var. sinensis provides insights into the evolution of the tea genome and tea quality.</title>
        <authorList>
            <person name="Wei C."/>
            <person name="Yang H."/>
            <person name="Wang S."/>
            <person name="Zhao J."/>
            <person name="Liu C."/>
            <person name="Gao L."/>
            <person name="Xia E."/>
            <person name="Lu Y."/>
            <person name="Tai Y."/>
            <person name="She G."/>
            <person name="Sun J."/>
            <person name="Cao H."/>
            <person name="Tong W."/>
            <person name="Gao Q."/>
            <person name="Li Y."/>
            <person name="Deng W."/>
            <person name="Jiang X."/>
            <person name="Wang W."/>
            <person name="Chen Q."/>
            <person name="Zhang S."/>
            <person name="Li H."/>
            <person name="Wu J."/>
            <person name="Wang P."/>
            <person name="Li P."/>
            <person name="Shi C."/>
            <person name="Zheng F."/>
            <person name="Jian J."/>
            <person name="Huang B."/>
            <person name="Shan D."/>
            <person name="Shi M."/>
            <person name="Fang C."/>
            <person name="Yue Y."/>
            <person name="Li F."/>
            <person name="Li D."/>
            <person name="Wei S."/>
            <person name="Han B."/>
            <person name="Jiang C."/>
            <person name="Yin Y."/>
            <person name="Xia T."/>
            <person name="Zhang Z."/>
            <person name="Bennetzen J.L."/>
            <person name="Zhao S."/>
            <person name="Wan X."/>
        </authorList>
    </citation>
    <scope>NUCLEOTIDE SEQUENCE [LARGE SCALE GENOMIC DNA]</scope>
    <source>
        <strain evidence="14">cv. Shuchazao</strain>
        <tissue evidence="13">Leaf</tissue>
    </source>
</reference>
<evidence type="ECO:0000256" key="9">
    <source>
        <dbReference type="ARBA" id="ARBA00023136"/>
    </source>
</evidence>
<comment type="similarity">
    <text evidence="3 11">Belongs to the cytochrome P450 family.</text>
</comment>
<name>A0A4S4E692_CAMSN</name>
<proteinExistence type="inferred from homology"/>
<evidence type="ECO:0000256" key="2">
    <source>
        <dbReference type="ARBA" id="ARBA00004167"/>
    </source>
</evidence>
<dbReference type="PANTHER" id="PTHR24286:SF53">
    <property type="entry name" value="BETA-AMYRIN 28-OXIDASE-LIKE"/>
    <property type="match status" value="1"/>
</dbReference>
<keyword evidence="11" id="KW-0503">Monooxygenase</keyword>
<evidence type="ECO:0000256" key="3">
    <source>
        <dbReference type="ARBA" id="ARBA00010617"/>
    </source>
</evidence>
<dbReference type="SUPFAM" id="SSF48264">
    <property type="entry name" value="Cytochrome P450"/>
    <property type="match status" value="1"/>
</dbReference>
<keyword evidence="9 12" id="KW-0472">Membrane</keyword>
<dbReference type="PRINTS" id="PR00385">
    <property type="entry name" value="P450"/>
</dbReference>